<evidence type="ECO:0000256" key="3">
    <source>
        <dbReference type="ARBA" id="ARBA00022475"/>
    </source>
</evidence>
<dbReference type="InterPro" id="IPR017978">
    <property type="entry name" value="GPCR_3_C"/>
</dbReference>
<evidence type="ECO:0000259" key="15">
    <source>
        <dbReference type="PROSITE" id="PS50259"/>
    </source>
</evidence>
<evidence type="ECO:0000256" key="6">
    <source>
        <dbReference type="ARBA" id="ARBA00023040"/>
    </source>
</evidence>
<feature type="transmembrane region" description="Helical" evidence="13">
    <location>
        <begin position="770"/>
        <end position="801"/>
    </location>
</feature>
<evidence type="ECO:0000256" key="13">
    <source>
        <dbReference type="SAM" id="Phobius"/>
    </source>
</evidence>
<dbReference type="InterPro" id="IPR000337">
    <property type="entry name" value="GPCR_3"/>
</dbReference>
<keyword evidence="4 13" id="KW-0812">Transmembrane</keyword>
<dbReference type="SUPFAM" id="SSF53822">
    <property type="entry name" value="Periplasmic binding protein-like I"/>
    <property type="match status" value="1"/>
</dbReference>
<dbReference type="Pfam" id="PF07562">
    <property type="entry name" value="NCD3G"/>
    <property type="match status" value="1"/>
</dbReference>
<evidence type="ECO:0000256" key="12">
    <source>
        <dbReference type="SAM" id="MobiDB-lite"/>
    </source>
</evidence>
<dbReference type="Gene3D" id="3.40.50.2300">
    <property type="match status" value="2"/>
</dbReference>
<reference evidence="17" key="1">
    <citation type="submission" date="2016-11" db="UniProtKB">
        <authorList>
            <consortium name="WormBaseParasite"/>
        </authorList>
    </citation>
    <scope>IDENTIFICATION</scope>
</reference>
<dbReference type="Pfam" id="PF01094">
    <property type="entry name" value="ANF_receptor"/>
    <property type="match status" value="1"/>
</dbReference>
<dbReference type="PRINTS" id="PR00593">
    <property type="entry name" value="MTABOTROPICR"/>
</dbReference>
<evidence type="ECO:0000256" key="7">
    <source>
        <dbReference type="ARBA" id="ARBA00023136"/>
    </source>
</evidence>
<dbReference type="PANTHER" id="PTHR24060">
    <property type="entry name" value="METABOTROPIC GLUTAMATE RECEPTOR"/>
    <property type="match status" value="1"/>
</dbReference>
<proteinExistence type="inferred from homology"/>
<feature type="transmembrane region" description="Helical" evidence="13">
    <location>
        <begin position="742"/>
        <end position="764"/>
    </location>
</feature>
<keyword evidence="8" id="KW-0675">Receptor</keyword>
<feature type="transmembrane region" description="Helical" evidence="13">
    <location>
        <begin position="711"/>
        <end position="730"/>
    </location>
</feature>
<evidence type="ECO:0000256" key="14">
    <source>
        <dbReference type="SAM" id="SignalP"/>
    </source>
</evidence>
<dbReference type="InterPro" id="IPR038550">
    <property type="entry name" value="GPCR_3_9-Cys_sf"/>
</dbReference>
<dbReference type="Gene3D" id="2.10.50.30">
    <property type="entry name" value="GPCR, family 3, nine cysteines domain"/>
    <property type="match status" value="1"/>
</dbReference>
<keyword evidence="3" id="KW-1003">Cell membrane</keyword>
<dbReference type="GO" id="GO:0005886">
    <property type="term" value="C:plasma membrane"/>
    <property type="evidence" value="ECO:0007669"/>
    <property type="project" value="UniProtKB-SubCell"/>
</dbReference>
<dbReference type="OMA" id="AFERNKW"/>
<accession>A0A1I8B3M0</accession>
<evidence type="ECO:0000256" key="2">
    <source>
        <dbReference type="ARBA" id="ARBA00007242"/>
    </source>
</evidence>
<keyword evidence="14" id="KW-0732">Signal</keyword>
<dbReference type="InterPro" id="IPR050726">
    <property type="entry name" value="mGluR"/>
</dbReference>
<evidence type="ECO:0000256" key="9">
    <source>
        <dbReference type="ARBA" id="ARBA00023180"/>
    </source>
</evidence>
<dbReference type="PRINTS" id="PR00248">
    <property type="entry name" value="GPCRMGR"/>
</dbReference>
<feature type="region of interest" description="Disordered" evidence="12">
    <location>
        <begin position="880"/>
        <end position="901"/>
    </location>
</feature>
<evidence type="ECO:0000256" key="5">
    <source>
        <dbReference type="ARBA" id="ARBA00022989"/>
    </source>
</evidence>
<dbReference type="Proteomes" id="UP000095281">
    <property type="component" value="Unplaced"/>
</dbReference>
<dbReference type="GO" id="GO:0004930">
    <property type="term" value="F:G protein-coupled receptor activity"/>
    <property type="evidence" value="ECO:0007669"/>
    <property type="project" value="UniProtKB-KW"/>
</dbReference>
<evidence type="ECO:0000256" key="11">
    <source>
        <dbReference type="ARBA" id="ARBA00054813"/>
    </source>
</evidence>
<protein>
    <submittedName>
        <fullName evidence="17">G_PROTEIN_RECEP_F3_4 domain-containing protein</fullName>
    </submittedName>
</protein>
<keyword evidence="9" id="KW-0325">Glycoprotein</keyword>
<evidence type="ECO:0000256" key="1">
    <source>
        <dbReference type="ARBA" id="ARBA00004651"/>
    </source>
</evidence>
<feature type="signal peptide" evidence="14">
    <location>
        <begin position="1"/>
        <end position="21"/>
    </location>
</feature>
<feature type="compositionally biased region" description="Polar residues" evidence="12">
    <location>
        <begin position="881"/>
        <end position="901"/>
    </location>
</feature>
<keyword evidence="5 13" id="KW-1133">Transmembrane helix</keyword>
<dbReference type="PROSITE" id="PS50259">
    <property type="entry name" value="G_PROTEIN_RECEP_F3_4"/>
    <property type="match status" value="1"/>
</dbReference>
<feature type="transmembrane region" description="Helical" evidence="13">
    <location>
        <begin position="622"/>
        <end position="643"/>
    </location>
</feature>
<keyword evidence="6" id="KW-0297">G-protein coupled receptor</keyword>
<dbReference type="InterPro" id="IPR001828">
    <property type="entry name" value="ANF_lig-bd_rcpt"/>
</dbReference>
<keyword evidence="7 13" id="KW-0472">Membrane</keyword>
<feature type="transmembrane region" description="Helical" evidence="13">
    <location>
        <begin position="590"/>
        <end position="610"/>
    </location>
</feature>
<evidence type="ECO:0000256" key="10">
    <source>
        <dbReference type="ARBA" id="ARBA00023224"/>
    </source>
</evidence>
<dbReference type="AlphaFoldDB" id="A0A1I8B3M0"/>
<dbReference type="PROSITE" id="PS00980">
    <property type="entry name" value="G_PROTEIN_RECEP_F3_2"/>
    <property type="match status" value="1"/>
</dbReference>
<comment type="function">
    <text evidence="11">G-protein coupled receptor for glutamate. Ligand binding causes a conformation change that triggers signaling via guanine nucleotide-binding proteins (G proteins) and modulates the activity of down-stream effectors.</text>
</comment>
<dbReference type="WBParaSite" id="MhA1_Contig1282.frz3.gene9">
    <property type="protein sequence ID" value="MhA1_Contig1282.frz3.gene9"/>
    <property type="gene ID" value="MhA1_Contig1282.frz3.gene9"/>
</dbReference>
<evidence type="ECO:0000256" key="8">
    <source>
        <dbReference type="ARBA" id="ARBA00023170"/>
    </source>
</evidence>
<dbReference type="FunFam" id="2.10.50.30:FF:000001">
    <property type="entry name" value="metabotropic glutamate receptor 1"/>
    <property type="match status" value="1"/>
</dbReference>
<dbReference type="InterPro" id="IPR011500">
    <property type="entry name" value="GPCR_3_9-Cys_dom"/>
</dbReference>
<evidence type="ECO:0000313" key="17">
    <source>
        <dbReference type="WBParaSite" id="MhA1_Contig1282.frz3.gene9"/>
    </source>
</evidence>
<evidence type="ECO:0000313" key="16">
    <source>
        <dbReference type="Proteomes" id="UP000095281"/>
    </source>
</evidence>
<name>A0A1I8B3M0_MELHA</name>
<dbReference type="Pfam" id="PF00003">
    <property type="entry name" value="7tm_3"/>
    <property type="match status" value="1"/>
</dbReference>
<feature type="domain" description="G-protein coupled receptors family 3 profile" evidence="15">
    <location>
        <begin position="582"/>
        <end position="816"/>
    </location>
</feature>
<dbReference type="InterPro" id="IPR028082">
    <property type="entry name" value="Peripla_BP_I"/>
</dbReference>
<comment type="similarity">
    <text evidence="2">Belongs to the G-protein coupled receptor 3 family.</text>
</comment>
<feature type="transmembrane region" description="Helical" evidence="13">
    <location>
        <begin position="664"/>
        <end position="685"/>
    </location>
</feature>
<evidence type="ECO:0000256" key="4">
    <source>
        <dbReference type="ARBA" id="ARBA00022692"/>
    </source>
</evidence>
<dbReference type="InterPro" id="IPR017979">
    <property type="entry name" value="GPCR_3_CS"/>
</dbReference>
<sequence>MFSLLSMTLRTLTHIHMLAQAVDDPAGVFSGQPIENVRQLRIPGDLIIGGVFPVHAKGSGGISPCGEIFETRGVHRVEAFLYALDMINAQTEFLRGYKLGALILDSCSNPAYALNQSLDFVREMIGGTSGMSEYTCSDGRQPKLLRNSSPKKSVVAVVGASYSSVTVQIANLLRLFRIVQVSPGKTVPSDNYQARAMIDIAVHFNWTYVSLVYSADEYGELGADAFKKEARRAKICIAIEERVSMKPESLRDSIDNLAKKLQQDKQVGARVVALFVGTEYVPDLLQKASERLGGDYKRKRIIWLASEGWDRNNEHYTLGSRKFAAEGAIVLMLESQRVPTFEEYYLSLHPGNENFERNKWLRCEAQRQSADNFSADDKVQFVIEAVYAIAHALQSMKEKVCPDDSIESSWISRYARLPQGDGPAHYTILNYQPSRRRLLQSINSDNSDRSDYVVVGRWSEEALEIDESLLFWNLNNEIYEENQNKIKTIKLPPISVCSLPCPLGYKKQLIKEDELCCWACGKCEDYEYLINETACADCGEGNWPTKDRNSCFSLVDKHLKHMRWNTWYLNKIKEYIYLFFGVVKASGRELSHVLLCSCLVCYIITFVLLSKPDTFVCTIRRIGIGLAFSCLYSALLVKTNRIYRIFSQATRSRRPPPMISPISQLALTAAFVGSKQIFTLVWLLIQPPGTQHIYPTRAEVVLACNVPDHHFLYSLAYEAILLILCTVYAIKTRKVPENFNETRYIGFSMYTTCVLWCCLILFFIGTSSDFQIQTTAFCISISMSANVALVCIFSPKIYIILFEKHKNVRKEAAGSIMQKKQEASVGSYYAINANETGGGGEANKNFVSERFSSPSPTIHTGLLACHRKSSSSCYKYMSGSPRQTSIAGLSNTSSTAHDTFL</sequence>
<comment type="subcellular location">
    <subcellularLocation>
        <location evidence="1">Cell membrane</location>
        <topology evidence="1">Multi-pass membrane protein</topology>
    </subcellularLocation>
</comment>
<keyword evidence="10" id="KW-0807">Transducer</keyword>
<feature type="chain" id="PRO_5009315397" evidence="14">
    <location>
        <begin position="22"/>
        <end position="901"/>
    </location>
</feature>
<dbReference type="InterPro" id="IPR000162">
    <property type="entry name" value="GPCR_3_mtglu_rcpt"/>
</dbReference>
<keyword evidence="16" id="KW-1185">Reference proteome</keyword>
<organism evidence="16 17">
    <name type="scientific">Meloidogyne hapla</name>
    <name type="common">Root-knot nematode worm</name>
    <dbReference type="NCBI Taxonomy" id="6305"/>
    <lineage>
        <taxon>Eukaryota</taxon>
        <taxon>Metazoa</taxon>
        <taxon>Ecdysozoa</taxon>
        <taxon>Nematoda</taxon>
        <taxon>Chromadorea</taxon>
        <taxon>Rhabditida</taxon>
        <taxon>Tylenchina</taxon>
        <taxon>Tylenchomorpha</taxon>
        <taxon>Tylenchoidea</taxon>
        <taxon>Meloidogynidae</taxon>
        <taxon>Meloidogyninae</taxon>
        <taxon>Meloidogyne</taxon>
    </lineage>
</organism>